<comment type="similarity">
    <text evidence="1 5">Belongs to the peptidase S8 family.</text>
</comment>
<evidence type="ECO:0000256" key="5">
    <source>
        <dbReference type="PROSITE-ProRule" id="PRU01240"/>
    </source>
</evidence>
<dbReference type="EMBL" id="SNZH01000002">
    <property type="protein sequence ID" value="TDR47602.1"/>
    <property type="molecule type" value="Genomic_DNA"/>
</dbReference>
<dbReference type="AlphaFoldDB" id="A0A4R6Z769"/>
<dbReference type="PANTHER" id="PTHR43806">
    <property type="entry name" value="PEPTIDASE S8"/>
    <property type="match status" value="1"/>
</dbReference>
<feature type="active site" description="Charge relay system" evidence="5">
    <location>
        <position position="188"/>
    </location>
</feature>
<evidence type="ECO:0000313" key="7">
    <source>
        <dbReference type="EMBL" id="TDR47602.1"/>
    </source>
</evidence>
<comment type="caution">
    <text evidence="7">The sequence shown here is derived from an EMBL/GenBank/DDBJ whole genome shotgun (WGS) entry which is preliminary data.</text>
</comment>
<feature type="active site" description="Charge relay system" evidence="5">
    <location>
        <position position="220"/>
    </location>
</feature>
<keyword evidence="3 5" id="KW-0378">Hydrolase</keyword>
<dbReference type="OrthoDB" id="9790784at2"/>
<dbReference type="PROSITE" id="PS00137">
    <property type="entry name" value="SUBTILASE_HIS"/>
    <property type="match status" value="1"/>
</dbReference>
<dbReference type="GO" id="GO:0004252">
    <property type="term" value="F:serine-type endopeptidase activity"/>
    <property type="evidence" value="ECO:0007669"/>
    <property type="project" value="UniProtKB-UniRule"/>
</dbReference>
<accession>A0A4R6Z769</accession>
<feature type="active site" description="Charge relay system" evidence="5">
    <location>
        <position position="370"/>
    </location>
</feature>
<evidence type="ECO:0000256" key="4">
    <source>
        <dbReference type="ARBA" id="ARBA00022825"/>
    </source>
</evidence>
<keyword evidence="8" id="KW-1185">Reference proteome</keyword>
<dbReference type="InterPro" id="IPR036852">
    <property type="entry name" value="Peptidase_S8/S53_dom_sf"/>
</dbReference>
<evidence type="ECO:0000313" key="8">
    <source>
        <dbReference type="Proteomes" id="UP000295293"/>
    </source>
</evidence>
<organism evidence="7 8">
    <name type="scientific">Tahibacter aquaticus</name>
    <dbReference type="NCBI Taxonomy" id="520092"/>
    <lineage>
        <taxon>Bacteria</taxon>
        <taxon>Pseudomonadati</taxon>
        <taxon>Pseudomonadota</taxon>
        <taxon>Gammaproteobacteria</taxon>
        <taxon>Lysobacterales</taxon>
        <taxon>Rhodanobacteraceae</taxon>
        <taxon>Tahibacter</taxon>
    </lineage>
</organism>
<feature type="domain" description="Peptidase S8/S53" evidence="6">
    <location>
        <begin position="179"/>
        <end position="403"/>
    </location>
</feature>
<dbReference type="Gene3D" id="3.40.50.200">
    <property type="entry name" value="Peptidase S8/S53 domain"/>
    <property type="match status" value="1"/>
</dbReference>
<evidence type="ECO:0000256" key="3">
    <source>
        <dbReference type="ARBA" id="ARBA00022801"/>
    </source>
</evidence>
<protein>
    <submittedName>
        <fullName evidence="7">Subtilase family protein</fullName>
    </submittedName>
</protein>
<dbReference type="PANTHER" id="PTHR43806:SF11">
    <property type="entry name" value="CEREVISIN-RELATED"/>
    <property type="match status" value="1"/>
</dbReference>
<keyword evidence="2 5" id="KW-0645">Protease</keyword>
<dbReference type="InterPro" id="IPR050131">
    <property type="entry name" value="Peptidase_S8_subtilisin-like"/>
</dbReference>
<dbReference type="InterPro" id="IPR022398">
    <property type="entry name" value="Peptidase_S8_His-AS"/>
</dbReference>
<evidence type="ECO:0000259" key="6">
    <source>
        <dbReference type="Pfam" id="PF00082"/>
    </source>
</evidence>
<dbReference type="SUPFAM" id="SSF52743">
    <property type="entry name" value="Subtilisin-like"/>
    <property type="match status" value="1"/>
</dbReference>
<dbReference type="InterPro" id="IPR023827">
    <property type="entry name" value="Peptidase_S8_Asp-AS"/>
</dbReference>
<reference evidence="7 8" key="1">
    <citation type="submission" date="2019-03" db="EMBL/GenBank/DDBJ databases">
        <title>Genomic Encyclopedia of Type Strains, Phase IV (KMG-IV): sequencing the most valuable type-strain genomes for metagenomic binning, comparative biology and taxonomic classification.</title>
        <authorList>
            <person name="Goeker M."/>
        </authorList>
    </citation>
    <scope>NUCLEOTIDE SEQUENCE [LARGE SCALE GENOMIC DNA]</scope>
    <source>
        <strain evidence="7 8">DSM 21667</strain>
    </source>
</reference>
<dbReference type="Proteomes" id="UP000295293">
    <property type="component" value="Unassembled WGS sequence"/>
</dbReference>
<proteinExistence type="inferred from homology"/>
<dbReference type="InterPro" id="IPR015500">
    <property type="entry name" value="Peptidase_S8_subtilisin-rel"/>
</dbReference>
<dbReference type="PROSITE" id="PS00136">
    <property type="entry name" value="SUBTILASE_ASP"/>
    <property type="match status" value="1"/>
</dbReference>
<keyword evidence="4 5" id="KW-0720">Serine protease</keyword>
<dbReference type="PRINTS" id="PR00723">
    <property type="entry name" value="SUBTILISIN"/>
</dbReference>
<evidence type="ECO:0000256" key="2">
    <source>
        <dbReference type="ARBA" id="ARBA00022670"/>
    </source>
</evidence>
<dbReference type="PROSITE" id="PS51892">
    <property type="entry name" value="SUBTILASE"/>
    <property type="match status" value="1"/>
</dbReference>
<dbReference type="InterPro" id="IPR000209">
    <property type="entry name" value="Peptidase_S8/S53_dom"/>
</dbReference>
<dbReference type="RefSeq" id="WP_133817319.1">
    <property type="nucleotide sequence ID" value="NZ_SNZH01000002.1"/>
</dbReference>
<name>A0A4R6Z769_9GAMM</name>
<gene>
    <name evidence="7" type="ORF">DFR29_102262</name>
</gene>
<dbReference type="GO" id="GO:0006508">
    <property type="term" value="P:proteolysis"/>
    <property type="evidence" value="ECO:0007669"/>
    <property type="project" value="UniProtKB-KW"/>
</dbReference>
<sequence length="437" mass="45420">MTITLRSRYALVRWLGLWLLLLPLLAGAQGAAPDWSAGYDATRMIVIAVANKPEPSPAAGATPRGYDALPSYAGSERANGLAAKIAAEYGLQEISAWTIEPLRLRCLVYLLPPSADRDETLARLNRDRRVRLAQPLQEFDTLSLPTAAPPGAQYNDPYLSLQHNFSTIAAADAQRWTRGEGVEIALIDTGLDADHPDLAGRIAGQRNFVGNVAVSAAERHGTEVAGVISAVADNKLGIVGIAPNAKLFAYRACWSLPGQAAGARCNSYTLALALGAAIASNARIINLSLGGPADPLLQQLLQHAVRHGAIVVGAVPPDRRMDGFPVGVPGVIAVASAEDPRPDAPALAAPGRDILTLEPGGSFDYASGSSLATAQVTGAIALLLALKPGQDAAGLYALLSSTQKSAGAPIDICAAVARIDPDGGFCAPATLDRKPDH</sequence>
<evidence type="ECO:0000256" key="1">
    <source>
        <dbReference type="ARBA" id="ARBA00011073"/>
    </source>
</evidence>
<dbReference type="Pfam" id="PF00082">
    <property type="entry name" value="Peptidase_S8"/>
    <property type="match status" value="1"/>
</dbReference>